<accession>A0A0E0DPS9</accession>
<name>A0A0E0DPS9_9ORYZ</name>
<proteinExistence type="predicted"/>
<organism evidence="1">
    <name type="scientific">Oryza meridionalis</name>
    <dbReference type="NCBI Taxonomy" id="40149"/>
    <lineage>
        <taxon>Eukaryota</taxon>
        <taxon>Viridiplantae</taxon>
        <taxon>Streptophyta</taxon>
        <taxon>Embryophyta</taxon>
        <taxon>Tracheophyta</taxon>
        <taxon>Spermatophyta</taxon>
        <taxon>Magnoliopsida</taxon>
        <taxon>Liliopsida</taxon>
        <taxon>Poales</taxon>
        <taxon>Poaceae</taxon>
        <taxon>BOP clade</taxon>
        <taxon>Oryzoideae</taxon>
        <taxon>Oryzeae</taxon>
        <taxon>Oryzinae</taxon>
        <taxon>Oryza</taxon>
    </lineage>
</organism>
<evidence type="ECO:0000313" key="2">
    <source>
        <dbReference type="Proteomes" id="UP000008021"/>
    </source>
</evidence>
<dbReference type="AlphaFoldDB" id="A0A0E0DPS9"/>
<sequence>MSLLPQWQTMLRWMGRGRDAEMDDEGVGIGGGGRHHQRRGREKGIDTKIYVYRDVEAHIRFIGVAWTCRPMVPRLGLTAPRGGAVRSRATECTKAAHAGMHTCM</sequence>
<keyword evidence="2" id="KW-1185">Reference proteome</keyword>
<dbReference type="Gramene" id="OMERI05G10050.1">
    <property type="protein sequence ID" value="OMERI05G10050.1"/>
    <property type="gene ID" value="OMERI05G10050"/>
</dbReference>
<dbReference type="Proteomes" id="UP000008021">
    <property type="component" value="Chromosome 5"/>
</dbReference>
<dbReference type="HOGENOM" id="CLU_2254437_0_0_1"/>
<reference evidence="1" key="2">
    <citation type="submission" date="2018-05" db="EMBL/GenBank/DDBJ databases">
        <title>OmerRS3 (Oryza meridionalis Reference Sequence Version 3).</title>
        <authorList>
            <person name="Zhang J."/>
            <person name="Kudrna D."/>
            <person name="Lee S."/>
            <person name="Talag J."/>
            <person name="Welchert J."/>
            <person name="Wing R.A."/>
        </authorList>
    </citation>
    <scope>NUCLEOTIDE SEQUENCE [LARGE SCALE GENOMIC DNA]</scope>
    <source>
        <strain evidence="1">cv. OR44</strain>
    </source>
</reference>
<protein>
    <submittedName>
        <fullName evidence="1">Uncharacterized protein</fullName>
    </submittedName>
</protein>
<evidence type="ECO:0000313" key="1">
    <source>
        <dbReference type="EnsemblPlants" id="OMERI05G10050.1"/>
    </source>
</evidence>
<reference evidence="1" key="1">
    <citation type="submission" date="2015-04" db="UniProtKB">
        <authorList>
            <consortium name="EnsemblPlants"/>
        </authorList>
    </citation>
    <scope>IDENTIFICATION</scope>
</reference>
<dbReference type="EnsemblPlants" id="OMERI05G10050.1">
    <property type="protein sequence ID" value="OMERI05G10050.1"/>
    <property type="gene ID" value="OMERI05G10050"/>
</dbReference>